<dbReference type="InterPro" id="IPR027469">
    <property type="entry name" value="Cation_efflux_TMD_sf"/>
</dbReference>
<evidence type="ECO:0000256" key="1">
    <source>
        <dbReference type="ARBA" id="ARBA00004141"/>
    </source>
</evidence>
<keyword evidence="5" id="KW-0862">Zinc</keyword>
<feature type="transmembrane region" description="Helical" evidence="10">
    <location>
        <begin position="307"/>
        <end position="330"/>
    </location>
</feature>
<evidence type="ECO:0000259" key="11">
    <source>
        <dbReference type="Pfam" id="PF01545"/>
    </source>
</evidence>
<evidence type="ECO:0000256" key="3">
    <source>
        <dbReference type="ARBA" id="ARBA00022448"/>
    </source>
</evidence>
<dbReference type="InterPro" id="IPR002524">
    <property type="entry name" value="Cation_efflux"/>
</dbReference>
<feature type="region of interest" description="Disordered" evidence="9">
    <location>
        <begin position="203"/>
        <end position="230"/>
    </location>
</feature>
<dbReference type="InterPro" id="IPR050681">
    <property type="entry name" value="CDF/SLC30A"/>
</dbReference>
<dbReference type="InterPro" id="IPR027470">
    <property type="entry name" value="Cation_efflux_CTD"/>
</dbReference>
<reference evidence="13" key="1">
    <citation type="submission" date="2021-01" db="EMBL/GenBank/DDBJ databases">
        <authorList>
            <person name="Corre E."/>
            <person name="Pelletier E."/>
            <person name="Niang G."/>
            <person name="Scheremetjew M."/>
            <person name="Finn R."/>
            <person name="Kale V."/>
            <person name="Holt S."/>
            <person name="Cochrane G."/>
            <person name="Meng A."/>
            <person name="Brown T."/>
            <person name="Cohen L."/>
        </authorList>
    </citation>
    <scope>NUCLEOTIDE SEQUENCE</scope>
    <source>
        <strain evidence="13">Ras09</strain>
    </source>
</reference>
<dbReference type="Gene3D" id="1.20.1510.10">
    <property type="entry name" value="Cation efflux protein transmembrane domain"/>
    <property type="match status" value="2"/>
</dbReference>
<evidence type="ECO:0000256" key="6">
    <source>
        <dbReference type="ARBA" id="ARBA00022989"/>
    </source>
</evidence>
<keyword evidence="7" id="KW-0406">Ion transport</keyword>
<dbReference type="AlphaFoldDB" id="A0A7S3CRW1"/>
<evidence type="ECO:0000256" key="10">
    <source>
        <dbReference type="SAM" id="Phobius"/>
    </source>
</evidence>
<comment type="similarity">
    <text evidence="2">Belongs to the cation diffusion facilitator (CDF) transporter (TC 2.A.4) family. SLC30A subfamily.</text>
</comment>
<dbReference type="GO" id="GO:0005886">
    <property type="term" value="C:plasma membrane"/>
    <property type="evidence" value="ECO:0007669"/>
    <property type="project" value="TreeGrafter"/>
</dbReference>
<dbReference type="PANTHER" id="PTHR11562">
    <property type="entry name" value="CATION EFFLUX PROTEIN/ ZINC TRANSPORTER"/>
    <property type="match status" value="1"/>
</dbReference>
<dbReference type="PANTHER" id="PTHR11562:SF17">
    <property type="entry name" value="RE54080P-RELATED"/>
    <property type="match status" value="1"/>
</dbReference>
<name>A0A7S3CRW1_9SPIT</name>
<feature type="compositionally biased region" description="Basic and acidic residues" evidence="9">
    <location>
        <begin position="272"/>
        <end position="287"/>
    </location>
</feature>
<evidence type="ECO:0000259" key="12">
    <source>
        <dbReference type="Pfam" id="PF16916"/>
    </source>
</evidence>
<dbReference type="SUPFAM" id="SSF161111">
    <property type="entry name" value="Cation efflux protein transmembrane domain-like"/>
    <property type="match status" value="1"/>
</dbReference>
<dbReference type="NCBIfam" id="TIGR01297">
    <property type="entry name" value="CDF"/>
    <property type="match status" value="1"/>
</dbReference>
<dbReference type="GO" id="GO:0005385">
    <property type="term" value="F:zinc ion transmembrane transporter activity"/>
    <property type="evidence" value="ECO:0007669"/>
    <property type="project" value="TreeGrafter"/>
</dbReference>
<keyword evidence="5" id="KW-0864">Zinc transport</keyword>
<keyword evidence="4 10" id="KW-0812">Transmembrane</keyword>
<comment type="subcellular location">
    <subcellularLocation>
        <location evidence="1">Membrane</location>
        <topology evidence="1">Multi-pass membrane protein</topology>
    </subcellularLocation>
</comment>
<evidence type="ECO:0000256" key="9">
    <source>
        <dbReference type="SAM" id="MobiDB-lite"/>
    </source>
</evidence>
<keyword evidence="6 10" id="KW-1133">Transmembrane helix</keyword>
<proteinExistence type="inferred from homology"/>
<protein>
    <submittedName>
        <fullName evidence="13">Uncharacterized protein</fullName>
    </submittedName>
</protein>
<gene>
    <name evidence="13" type="ORF">SRAS04492_LOCUS5784</name>
</gene>
<feature type="compositionally biased region" description="Basic residues" evidence="9">
    <location>
        <begin position="288"/>
        <end position="297"/>
    </location>
</feature>
<feature type="region of interest" description="Disordered" evidence="9">
    <location>
        <begin position="1"/>
        <end position="21"/>
    </location>
</feature>
<evidence type="ECO:0000313" key="13">
    <source>
        <dbReference type="EMBL" id="CAE0233982.1"/>
    </source>
</evidence>
<sequence>MGNKSMEGACLKSSSNQSDQEESLLLEGGEVLAAPSHDLSASDEGMDVAREKDLQTYNKAMRKLIIVSIVSVFFIALQTTGGIIAGSIAILTDSAHLATDMIGFAVSMIALRVSLNPSTKQLTYGWHRAEVIGTLMSVAFLLTATIWLAVEATKRILHPQEIRPDVMLGTAIMGFIFNLIQMKILHEGDGHYHLGGSLSAEGGGCGHSHDHGGHSHHEKKVKKSQSQENVKEGAIDEAFIPSANILTNDNTASEPLLPNNDDSEMEGGNSTTHDHDHAHDHAHDHGHGHSHGHGHQKERRNLNIDAAYLHVLGDLLMSVGVIIAAVIIYFFPQWHIADPICTYVFSVIVCFTVTNVLKECFSVLMEGSPAEIDSDQLVLDLKQINNVVQVHDFHLWSISAGKHSLSTHITCSRNPMEVLRVATNICRDRYNVDHVTIQMEDMETINSDVAEQDKDQEFICKQTTHQVLNI</sequence>
<evidence type="ECO:0000256" key="5">
    <source>
        <dbReference type="ARBA" id="ARBA00022906"/>
    </source>
</evidence>
<organism evidence="13">
    <name type="scientific">Strombidium rassoulzadegani</name>
    <dbReference type="NCBI Taxonomy" id="1082188"/>
    <lineage>
        <taxon>Eukaryota</taxon>
        <taxon>Sar</taxon>
        <taxon>Alveolata</taxon>
        <taxon>Ciliophora</taxon>
        <taxon>Intramacronucleata</taxon>
        <taxon>Spirotrichea</taxon>
        <taxon>Oligotrichia</taxon>
        <taxon>Strombidiidae</taxon>
        <taxon>Strombidium</taxon>
    </lineage>
</organism>
<feature type="domain" description="Cation efflux protein cytoplasmic" evidence="12">
    <location>
        <begin position="370"/>
        <end position="441"/>
    </location>
</feature>
<feature type="transmembrane region" description="Helical" evidence="10">
    <location>
        <begin position="64"/>
        <end position="91"/>
    </location>
</feature>
<dbReference type="Pfam" id="PF01545">
    <property type="entry name" value="Cation_efflux"/>
    <property type="match status" value="1"/>
</dbReference>
<evidence type="ECO:0000256" key="8">
    <source>
        <dbReference type="ARBA" id="ARBA00023136"/>
    </source>
</evidence>
<dbReference type="Pfam" id="PF16916">
    <property type="entry name" value="ZT_dimer"/>
    <property type="match status" value="1"/>
</dbReference>
<evidence type="ECO:0000256" key="4">
    <source>
        <dbReference type="ARBA" id="ARBA00022692"/>
    </source>
</evidence>
<feature type="domain" description="Cation efflux protein transmembrane" evidence="11">
    <location>
        <begin position="64"/>
        <end position="365"/>
    </location>
</feature>
<evidence type="ECO:0000256" key="2">
    <source>
        <dbReference type="ARBA" id="ARBA00008873"/>
    </source>
</evidence>
<dbReference type="InterPro" id="IPR058533">
    <property type="entry name" value="Cation_efflux_TM"/>
</dbReference>
<evidence type="ECO:0000256" key="7">
    <source>
        <dbReference type="ARBA" id="ARBA00023065"/>
    </source>
</evidence>
<feature type="transmembrane region" description="Helical" evidence="10">
    <location>
        <begin position="336"/>
        <end position="357"/>
    </location>
</feature>
<accession>A0A7S3CRW1</accession>
<keyword evidence="3" id="KW-0813">Transport</keyword>
<dbReference type="EMBL" id="HBIA01011400">
    <property type="protein sequence ID" value="CAE0233982.1"/>
    <property type="molecule type" value="Transcribed_RNA"/>
</dbReference>
<keyword evidence="8 10" id="KW-0472">Membrane</keyword>
<feature type="region of interest" description="Disordered" evidence="9">
    <location>
        <begin position="248"/>
        <end position="297"/>
    </location>
</feature>
<feature type="transmembrane region" description="Helical" evidence="10">
    <location>
        <begin position="127"/>
        <end position="150"/>
    </location>
</feature>